<feature type="region of interest" description="Disordered" evidence="2">
    <location>
        <begin position="61"/>
        <end position="84"/>
    </location>
</feature>
<feature type="coiled-coil region" evidence="1">
    <location>
        <begin position="133"/>
        <end position="196"/>
    </location>
</feature>
<comment type="caution">
    <text evidence="3">The sequence shown here is derived from an EMBL/GenBank/DDBJ whole genome shotgun (WGS) entry which is preliminary data.</text>
</comment>
<name>A0A9J6GX54_HAELO</name>
<dbReference type="AlphaFoldDB" id="A0A9J6GX54"/>
<evidence type="ECO:0000256" key="1">
    <source>
        <dbReference type="SAM" id="Coils"/>
    </source>
</evidence>
<feature type="compositionally biased region" description="Basic and acidic residues" evidence="2">
    <location>
        <begin position="22"/>
        <end position="33"/>
    </location>
</feature>
<evidence type="ECO:0000313" key="4">
    <source>
        <dbReference type="Proteomes" id="UP000821853"/>
    </source>
</evidence>
<evidence type="ECO:0000256" key="2">
    <source>
        <dbReference type="SAM" id="MobiDB-lite"/>
    </source>
</evidence>
<dbReference type="Proteomes" id="UP000821853">
    <property type="component" value="Chromosome 8"/>
</dbReference>
<reference evidence="3 4" key="1">
    <citation type="journal article" date="2020" name="Cell">
        <title>Large-Scale Comparative Analyses of Tick Genomes Elucidate Their Genetic Diversity and Vector Capacities.</title>
        <authorList>
            <consortium name="Tick Genome and Microbiome Consortium (TIGMIC)"/>
            <person name="Jia N."/>
            <person name="Wang J."/>
            <person name="Shi W."/>
            <person name="Du L."/>
            <person name="Sun Y."/>
            <person name="Zhan W."/>
            <person name="Jiang J.F."/>
            <person name="Wang Q."/>
            <person name="Zhang B."/>
            <person name="Ji P."/>
            <person name="Bell-Sakyi L."/>
            <person name="Cui X.M."/>
            <person name="Yuan T.T."/>
            <person name="Jiang B.G."/>
            <person name="Yang W.F."/>
            <person name="Lam T.T."/>
            <person name="Chang Q.C."/>
            <person name="Ding S.J."/>
            <person name="Wang X.J."/>
            <person name="Zhu J.G."/>
            <person name="Ruan X.D."/>
            <person name="Zhao L."/>
            <person name="Wei J.T."/>
            <person name="Ye R.Z."/>
            <person name="Que T.C."/>
            <person name="Du C.H."/>
            <person name="Zhou Y.H."/>
            <person name="Cheng J.X."/>
            <person name="Dai P.F."/>
            <person name="Guo W.B."/>
            <person name="Han X.H."/>
            <person name="Huang E.J."/>
            <person name="Li L.F."/>
            <person name="Wei W."/>
            <person name="Gao Y.C."/>
            <person name="Liu J.Z."/>
            <person name="Shao H.Z."/>
            <person name="Wang X."/>
            <person name="Wang C.C."/>
            <person name="Yang T.C."/>
            <person name="Huo Q.B."/>
            <person name="Li W."/>
            <person name="Chen H.Y."/>
            <person name="Chen S.E."/>
            <person name="Zhou L.G."/>
            <person name="Ni X.B."/>
            <person name="Tian J.H."/>
            <person name="Sheng Y."/>
            <person name="Liu T."/>
            <person name="Pan Y.S."/>
            <person name="Xia L.Y."/>
            <person name="Li J."/>
            <person name="Zhao F."/>
            <person name="Cao W.C."/>
        </authorList>
    </citation>
    <scope>NUCLEOTIDE SEQUENCE [LARGE SCALE GENOMIC DNA]</scope>
    <source>
        <strain evidence="3">HaeL-2018</strain>
    </source>
</reference>
<gene>
    <name evidence="3" type="ORF">HPB48_011188</name>
</gene>
<dbReference type="EMBL" id="JABSTR010000010">
    <property type="protein sequence ID" value="KAH9379481.1"/>
    <property type="molecule type" value="Genomic_DNA"/>
</dbReference>
<protein>
    <submittedName>
        <fullName evidence="3">Uncharacterized protein</fullName>
    </submittedName>
</protein>
<keyword evidence="1" id="KW-0175">Coiled coil</keyword>
<organism evidence="3 4">
    <name type="scientific">Haemaphysalis longicornis</name>
    <name type="common">Bush tick</name>
    <dbReference type="NCBI Taxonomy" id="44386"/>
    <lineage>
        <taxon>Eukaryota</taxon>
        <taxon>Metazoa</taxon>
        <taxon>Ecdysozoa</taxon>
        <taxon>Arthropoda</taxon>
        <taxon>Chelicerata</taxon>
        <taxon>Arachnida</taxon>
        <taxon>Acari</taxon>
        <taxon>Parasitiformes</taxon>
        <taxon>Ixodida</taxon>
        <taxon>Ixodoidea</taxon>
        <taxon>Ixodidae</taxon>
        <taxon>Haemaphysalinae</taxon>
        <taxon>Haemaphysalis</taxon>
    </lineage>
</organism>
<dbReference type="VEuPathDB" id="VectorBase:HLOH_047166"/>
<accession>A0A9J6GX54</accession>
<keyword evidence="4" id="KW-1185">Reference proteome</keyword>
<proteinExistence type="predicted"/>
<sequence>MFGTVRNEDEFPQLGKDECEDEPRKPFANEEEETFKAELQRKVKEVDARILSSLIKRTFADVTRSSEAKRHSDPDPEEGEGWKQSVLHIKLKDTGEKDAAKVAEAELKKNFEPSQFGLNKVTLRKTRQGVLVLADEKEGLDRLKSELDTHEVLKRKLAAEFPRGKHPEICIFGVPNETQEAEIQKELAKQTNTEEEQIIIKRKIQSKRRSEVTNSSSPRSSIAKIYGARTCEDWMDNVQGKRKPVYPEGVRKWEKKDKEQIGISLYRRVGHHPQNFDQVRGHQDDKGGAVDLWLFLLEVEVSFAVAQLEAVNTAQGTTMLKFEHAQQCPETLGITGKKEKK</sequence>
<feature type="compositionally biased region" description="Basic and acidic residues" evidence="2">
    <location>
        <begin position="64"/>
        <end position="74"/>
    </location>
</feature>
<evidence type="ECO:0000313" key="3">
    <source>
        <dbReference type="EMBL" id="KAH9379481.1"/>
    </source>
</evidence>
<feature type="region of interest" description="Disordered" evidence="2">
    <location>
        <begin position="1"/>
        <end position="33"/>
    </location>
</feature>